<dbReference type="EMBL" id="CP124543">
    <property type="protein sequence ID" value="WGV24072.1"/>
    <property type="molecule type" value="Genomic_DNA"/>
</dbReference>
<sequence>MNIILLALPFLIIIFFAVVNLSWQNIVKCVLFVVILDGALRKWFLPQASNLIYLIKDFFLIIAYLKFFIFSYKDRPLIKNNYLSYAYIFLFIASIWLLFQSFNPDLGSPIIGLFGLSRYLLYIPLMWMLPYLFDSEEDFFNFLRNYLLCLIPVCVLGIFQFYSSPSSFLNIAPGGEEASEALGFGEGKIRISSVFAFPNIYTAYLTICFGFLLPLITTQKKQSFFWKVIIFLELFLVIINCFMTGSRGVMINSVLILLGYLWAKSVDNFSIILKFLKKIAIPSVVVVFLLSRYFAPAIDAFTTRGASSSEFSDRITYALSIQSIPGKSVIDGYGTGATQSGVQPIKRLLSLPAGISPPSGEAEIHRITIEVGLIGVIFWYGTRIFLMMALWFVYRKLQNAFLKDMALVAFLIHLQFLPSQVVFHPLAVVYYWFLSGFIFLLPRLEIHNYYQKTNLYNVL</sequence>
<keyword evidence="1" id="KW-0812">Transmembrane</keyword>
<dbReference type="AlphaFoldDB" id="A0AAJ6P7Y5"/>
<feature type="transmembrane region" description="Helical" evidence="1">
    <location>
        <begin position="224"/>
        <end position="242"/>
    </location>
</feature>
<dbReference type="Proteomes" id="UP001223520">
    <property type="component" value="Chromosome"/>
</dbReference>
<feature type="transmembrane region" description="Helical" evidence="1">
    <location>
        <begin position="275"/>
        <end position="295"/>
    </location>
</feature>
<feature type="transmembrane region" description="Helical" evidence="1">
    <location>
        <begin position="145"/>
        <end position="163"/>
    </location>
</feature>
<evidence type="ECO:0000313" key="3">
    <source>
        <dbReference type="Proteomes" id="UP001223520"/>
    </source>
</evidence>
<keyword evidence="3" id="KW-1185">Reference proteome</keyword>
<gene>
    <name evidence="2" type="ORF">QI031_20000</name>
</gene>
<keyword evidence="1" id="KW-1133">Transmembrane helix</keyword>
<feature type="transmembrane region" description="Helical" evidence="1">
    <location>
        <begin position="371"/>
        <end position="393"/>
    </location>
</feature>
<feature type="transmembrane region" description="Helical" evidence="1">
    <location>
        <begin position="429"/>
        <end position="446"/>
    </location>
</feature>
<organism evidence="2 3">
    <name type="scientific">Halotia branconii CENA392</name>
    <dbReference type="NCBI Taxonomy" id="1539056"/>
    <lineage>
        <taxon>Bacteria</taxon>
        <taxon>Bacillati</taxon>
        <taxon>Cyanobacteriota</taxon>
        <taxon>Cyanophyceae</taxon>
        <taxon>Nostocales</taxon>
        <taxon>Nodulariaceae</taxon>
        <taxon>Halotia</taxon>
    </lineage>
</organism>
<feature type="transmembrane region" description="Helical" evidence="1">
    <location>
        <begin position="82"/>
        <end position="99"/>
    </location>
</feature>
<evidence type="ECO:0000256" key="1">
    <source>
        <dbReference type="SAM" id="Phobius"/>
    </source>
</evidence>
<protein>
    <submittedName>
        <fullName evidence="2">Uncharacterized protein</fullName>
    </submittedName>
</protein>
<feature type="transmembrane region" description="Helical" evidence="1">
    <location>
        <begin position="111"/>
        <end position="133"/>
    </location>
</feature>
<reference evidence="2 3" key="1">
    <citation type="journal article" date="2023" name="Limnol Oceanogr Lett">
        <title>Environmental adaptations by the intertidal Antarctic cyanobacterium Halotia branconii CENA392 as revealed using long-read genome sequencing.</title>
        <authorList>
            <person name="Dextro R.B."/>
            <person name="Delbaje E."/>
            <person name="Freitas P.N.N."/>
            <person name="Geraldes V."/>
            <person name="Pinto E."/>
            <person name="Long P.F."/>
            <person name="Fiore M.F."/>
        </authorList>
    </citation>
    <scope>NUCLEOTIDE SEQUENCE [LARGE SCALE GENOMIC DNA]</scope>
    <source>
        <strain evidence="2 3">CENA392</strain>
    </source>
</reference>
<dbReference type="KEGG" id="hbq:QI031_20000"/>
<keyword evidence="1" id="KW-0472">Membrane</keyword>
<proteinExistence type="predicted"/>
<accession>A0AAJ6P7Y5</accession>
<dbReference type="RefSeq" id="WP_281481402.1">
    <property type="nucleotide sequence ID" value="NZ_CP124543.1"/>
</dbReference>
<name>A0AAJ6P7Y5_9CYAN</name>
<feature type="transmembrane region" description="Helical" evidence="1">
    <location>
        <begin position="200"/>
        <end position="217"/>
    </location>
</feature>
<feature type="transmembrane region" description="Helical" evidence="1">
    <location>
        <begin position="48"/>
        <end position="70"/>
    </location>
</feature>
<evidence type="ECO:0000313" key="2">
    <source>
        <dbReference type="EMBL" id="WGV24072.1"/>
    </source>
</evidence>